<organism evidence="10 11">
    <name type="scientific">Candidatus Kaiserbacteria bacterium RIFCSPHIGHO2_12_FULL_53_13</name>
    <dbReference type="NCBI Taxonomy" id="1798502"/>
    <lineage>
        <taxon>Bacteria</taxon>
        <taxon>Candidatus Kaiseribacteriota</taxon>
    </lineage>
</organism>
<dbReference type="SUPFAM" id="SSF56276">
    <property type="entry name" value="S-adenosylmethionine decarboxylase"/>
    <property type="match status" value="1"/>
</dbReference>
<evidence type="ECO:0000256" key="9">
    <source>
        <dbReference type="ARBA" id="ARBA00023317"/>
    </source>
</evidence>
<evidence type="ECO:0000313" key="11">
    <source>
        <dbReference type="Proteomes" id="UP000176689"/>
    </source>
</evidence>
<dbReference type="InterPro" id="IPR003826">
    <property type="entry name" value="AdoMetDC_fam_prok"/>
</dbReference>
<reference evidence="10 11" key="1">
    <citation type="journal article" date="2016" name="Nat. Commun.">
        <title>Thousands of microbial genomes shed light on interconnected biogeochemical processes in an aquifer system.</title>
        <authorList>
            <person name="Anantharaman K."/>
            <person name="Brown C.T."/>
            <person name="Hug L.A."/>
            <person name="Sharon I."/>
            <person name="Castelle C.J."/>
            <person name="Probst A.J."/>
            <person name="Thomas B.C."/>
            <person name="Singh A."/>
            <person name="Wilkins M.J."/>
            <person name="Karaoz U."/>
            <person name="Brodie E.L."/>
            <person name="Williams K.H."/>
            <person name="Hubbard S.S."/>
            <person name="Banfield J.F."/>
        </authorList>
    </citation>
    <scope>NUCLEOTIDE SEQUENCE [LARGE SCALE GENOMIC DNA]</scope>
</reference>
<dbReference type="GO" id="GO:0005829">
    <property type="term" value="C:cytosol"/>
    <property type="evidence" value="ECO:0007669"/>
    <property type="project" value="TreeGrafter"/>
</dbReference>
<evidence type="ECO:0000256" key="2">
    <source>
        <dbReference type="ARBA" id="ARBA00022793"/>
    </source>
</evidence>
<keyword evidence="4" id="KW-0745">Spermidine biosynthesis</keyword>
<keyword evidence="9" id="KW-0670">Pyruvate</keyword>
<sequence>MHSKRFHNIFDFENRSASIGDREAMRNLVQKIADAVDMKILEGPIIAEGVQSNPGLSALAIIDFSHISIHTFTKYNEALVDVFSCKQYDRGRVLNVVKEALSTPETKIRQQEVWWG</sequence>
<dbReference type="GO" id="GO:0004014">
    <property type="term" value="F:adenosylmethionine decarboxylase activity"/>
    <property type="evidence" value="ECO:0007669"/>
    <property type="project" value="InterPro"/>
</dbReference>
<accession>A0A1F6E656</accession>
<dbReference type="Proteomes" id="UP000176689">
    <property type="component" value="Unassembled WGS sequence"/>
</dbReference>
<dbReference type="EMBL" id="MFLP01000038">
    <property type="protein sequence ID" value="OGG69126.1"/>
    <property type="molecule type" value="Genomic_DNA"/>
</dbReference>
<name>A0A1F6E656_9BACT</name>
<evidence type="ECO:0000256" key="7">
    <source>
        <dbReference type="ARBA" id="ARBA00023239"/>
    </source>
</evidence>
<keyword evidence="5" id="KW-0620">Polyamine biosynthesis</keyword>
<keyword evidence="6" id="KW-0865">Zymogen</keyword>
<comment type="cofactor">
    <cofactor evidence="1">
        <name>pyruvate</name>
        <dbReference type="ChEBI" id="CHEBI:15361"/>
    </cofactor>
</comment>
<keyword evidence="8" id="KW-0704">Schiff base</keyword>
<dbReference type="AlphaFoldDB" id="A0A1F6E656"/>
<evidence type="ECO:0008006" key="12">
    <source>
        <dbReference type="Google" id="ProtNLM"/>
    </source>
</evidence>
<proteinExistence type="predicted"/>
<dbReference type="InterPro" id="IPR016067">
    <property type="entry name" value="S-AdoMet_deCO2ase_core"/>
</dbReference>
<evidence type="ECO:0000256" key="6">
    <source>
        <dbReference type="ARBA" id="ARBA00023145"/>
    </source>
</evidence>
<evidence type="ECO:0000256" key="3">
    <source>
        <dbReference type="ARBA" id="ARBA00022813"/>
    </source>
</evidence>
<evidence type="ECO:0000313" key="10">
    <source>
        <dbReference type="EMBL" id="OGG69126.1"/>
    </source>
</evidence>
<dbReference type="PANTHER" id="PTHR33866:SF2">
    <property type="entry name" value="S-ADENOSYLMETHIONINE DECARBOXYLASE PROENZYME"/>
    <property type="match status" value="1"/>
</dbReference>
<keyword evidence="7" id="KW-0456">Lyase</keyword>
<dbReference type="PANTHER" id="PTHR33866">
    <property type="entry name" value="S-ADENOSYLMETHIONINE DECARBOXYLASE PROENZYME"/>
    <property type="match status" value="1"/>
</dbReference>
<evidence type="ECO:0000256" key="8">
    <source>
        <dbReference type="ARBA" id="ARBA00023270"/>
    </source>
</evidence>
<keyword evidence="2" id="KW-0210">Decarboxylase</keyword>
<evidence type="ECO:0000256" key="4">
    <source>
        <dbReference type="ARBA" id="ARBA00023066"/>
    </source>
</evidence>
<gene>
    <name evidence="10" type="ORF">A3F27_03400</name>
</gene>
<dbReference type="GO" id="GO:0008295">
    <property type="term" value="P:spermidine biosynthetic process"/>
    <property type="evidence" value="ECO:0007669"/>
    <property type="project" value="UniProtKB-KW"/>
</dbReference>
<protein>
    <recommendedName>
        <fullName evidence="12">S-adenosylmethionine decarboxylase proenzyme</fullName>
    </recommendedName>
</protein>
<evidence type="ECO:0000256" key="5">
    <source>
        <dbReference type="ARBA" id="ARBA00023115"/>
    </source>
</evidence>
<keyword evidence="3" id="KW-0068">Autocatalytic cleavage</keyword>
<dbReference type="Gene3D" id="3.60.90.10">
    <property type="entry name" value="S-adenosylmethionine decarboxylase"/>
    <property type="match status" value="1"/>
</dbReference>
<comment type="caution">
    <text evidence="10">The sequence shown here is derived from an EMBL/GenBank/DDBJ whole genome shotgun (WGS) entry which is preliminary data.</text>
</comment>
<dbReference type="Pfam" id="PF02675">
    <property type="entry name" value="AdoMet_dc"/>
    <property type="match status" value="1"/>
</dbReference>
<evidence type="ECO:0000256" key="1">
    <source>
        <dbReference type="ARBA" id="ARBA00001928"/>
    </source>
</evidence>